<dbReference type="EMBL" id="VSDQ01000679">
    <property type="protein sequence ID" value="TYA74955.1"/>
    <property type="molecule type" value="Genomic_DNA"/>
</dbReference>
<organism evidence="1 2">
    <name type="scientific">Seonamhaeicola marinus</name>
    <dbReference type="NCBI Taxonomy" id="1912246"/>
    <lineage>
        <taxon>Bacteria</taxon>
        <taxon>Pseudomonadati</taxon>
        <taxon>Bacteroidota</taxon>
        <taxon>Flavobacteriia</taxon>
        <taxon>Flavobacteriales</taxon>
        <taxon>Flavobacteriaceae</taxon>
    </lineage>
</organism>
<name>A0A5D0HUF8_9FLAO</name>
<comment type="caution">
    <text evidence="1">The sequence shown here is derived from an EMBL/GenBank/DDBJ whole genome shotgun (WGS) entry which is preliminary data.</text>
</comment>
<proteinExistence type="predicted"/>
<gene>
    <name evidence="1" type="ORF">FUA24_16785</name>
</gene>
<evidence type="ECO:0000313" key="2">
    <source>
        <dbReference type="Proteomes" id="UP000323930"/>
    </source>
</evidence>
<reference evidence="1 2" key="1">
    <citation type="submission" date="2019-08" db="EMBL/GenBank/DDBJ databases">
        <title>Seonamhaeicola sediminis sp. nov., isolated from marine sediment.</title>
        <authorList>
            <person name="Cao W.R."/>
        </authorList>
    </citation>
    <scope>NUCLEOTIDE SEQUENCE [LARGE SCALE GENOMIC DNA]</scope>
    <source>
        <strain evidence="1 2">B011</strain>
    </source>
</reference>
<keyword evidence="2" id="KW-1185">Reference proteome</keyword>
<dbReference type="AlphaFoldDB" id="A0A5D0HUF8"/>
<accession>A0A5D0HUF8</accession>
<sequence>MTDLDKMARKKAEIILNDTKVSKQIEGKPYMLFSIKNHWYMIVIQNGELIKELYVTLKPSDEVVLAMSKDLKKPTKELIGGFDKNKYHKDFITLNSDFYKDGYEISNGNPTYFFFADKEGNKYGESKLTALIKPNPIDSELYTYLLTSTLKNISD</sequence>
<evidence type="ECO:0000313" key="1">
    <source>
        <dbReference type="EMBL" id="TYA74955.1"/>
    </source>
</evidence>
<protein>
    <submittedName>
        <fullName evidence="1">Uncharacterized protein</fullName>
    </submittedName>
</protein>
<dbReference type="RefSeq" id="WP_187388309.1">
    <property type="nucleotide sequence ID" value="NZ_VSDQ01000679.1"/>
</dbReference>
<dbReference type="Proteomes" id="UP000323930">
    <property type="component" value="Unassembled WGS sequence"/>
</dbReference>